<dbReference type="PANTHER" id="PTHR32295:SF216">
    <property type="entry name" value="PROTEIN IQ-DOMAIN 3"/>
    <property type="match status" value="1"/>
</dbReference>
<feature type="domain" description="DUF4005" evidence="4">
    <location>
        <begin position="91"/>
        <end position="161"/>
    </location>
</feature>
<evidence type="ECO:0000256" key="2">
    <source>
        <dbReference type="ARBA" id="ARBA00024341"/>
    </source>
</evidence>
<reference evidence="5 6" key="1">
    <citation type="submission" date="2023-10" db="EMBL/GenBank/DDBJ databases">
        <title>Chromosome-scale genome assembly provides insights into flower coloration mechanisms of Canna indica.</title>
        <authorList>
            <person name="Li C."/>
        </authorList>
    </citation>
    <scope>NUCLEOTIDE SEQUENCE [LARGE SCALE GENOMIC DNA]</scope>
    <source>
        <tissue evidence="5">Flower</tissue>
    </source>
</reference>
<dbReference type="PROSITE" id="PS50096">
    <property type="entry name" value="IQ"/>
    <property type="match status" value="1"/>
</dbReference>
<sequence>MLDIAKVHNLLQARKALCALRGLVMLQALVRGDLARKRVAVALQSLQALISAQSRVQEQRMQEMEENVKIVEIDLGETRNSSAVEESPNSPRHSSGSCMRGASNTSSQLASNFSSSFPNYMANTESSRAKARWRSSPKQTSRRRELVQGRNIVIRTRRSASLLVGLKPGTYQSLKLEQSDASLGDSECGSSSTGFINSNSCGSLKKILD</sequence>
<dbReference type="GO" id="GO:0005516">
    <property type="term" value="F:calmodulin binding"/>
    <property type="evidence" value="ECO:0007669"/>
    <property type="project" value="UniProtKB-KW"/>
</dbReference>
<evidence type="ECO:0000313" key="5">
    <source>
        <dbReference type="EMBL" id="WOK99432.1"/>
    </source>
</evidence>
<feature type="compositionally biased region" description="Polar residues" evidence="3">
    <location>
        <begin position="79"/>
        <end position="97"/>
    </location>
</feature>
<dbReference type="AlphaFoldDB" id="A0AAQ3K054"/>
<keyword evidence="1" id="KW-0112">Calmodulin-binding</keyword>
<protein>
    <submittedName>
        <fullName evidence="5">Protein IQ-DOMAIN 14 isoform X1</fullName>
    </submittedName>
</protein>
<evidence type="ECO:0000259" key="4">
    <source>
        <dbReference type="Pfam" id="PF13178"/>
    </source>
</evidence>
<evidence type="ECO:0000256" key="3">
    <source>
        <dbReference type="SAM" id="MobiDB-lite"/>
    </source>
</evidence>
<evidence type="ECO:0000313" key="6">
    <source>
        <dbReference type="Proteomes" id="UP001327560"/>
    </source>
</evidence>
<comment type="similarity">
    <text evidence="2">Belongs to the IQD family.</text>
</comment>
<gene>
    <name evidence="5" type="ORF">Cni_G08144</name>
</gene>
<proteinExistence type="inferred from homology"/>
<feature type="region of interest" description="Disordered" evidence="3">
    <location>
        <begin position="79"/>
        <end position="109"/>
    </location>
</feature>
<dbReference type="PANTHER" id="PTHR32295">
    <property type="entry name" value="IQ-DOMAIN 5-RELATED"/>
    <property type="match status" value="1"/>
</dbReference>
<accession>A0AAQ3K054</accession>
<evidence type="ECO:0000256" key="1">
    <source>
        <dbReference type="ARBA" id="ARBA00022860"/>
    </source>
</evidence>
<keyword evidence="6" id="KW-1185">Reference proteome</keyword>
<dbReference type="InterPro" id="IPR025064">
    <property type="entry name" value="DUF4005"/>
</dbReference>
<dbReference type="EMBL" id="CP136891">
    <property type="protein sequence ID" value="WOK99432.1"/>
    <property type="molecule type" value="Genomic_DNA"/>
</dbReference>
<feature type="region of interest" description="Disordered" evidence="3">
    <location>
        <begin position="124"/>
        <end position="145"/>
    </location>
</feature>
<dbReference type="Proteomes" id="UP001327560">
    <property type="component" value="Chromosome 2"/>
</dbReference>
<organism evidence="5 6">
    <name type="scientific">Canna indica</name>
    <name type="common">Indian-shot</name>
    <dbReference type="NCBI Taxonomy" id="4628"/>
    <lineage>
        <taxon>Eukaryota</taxon>
        <taxon>Viridiplantae</taxon>
        <taxon>Streptophyta</taxon>
        <taxon>Embryophyta</taxon>
        <taxon>Tracheophyta</taxon>
        <taxon>Spermatophyta</taxon>
        <taxon>Magnoliopsida</taxon>
        <taxon>Liliopsida</taxon>
        <taxon>Zingiberales</taxon>
        <taxon>Cannaceae</taxon>
        <taxon>Canna</taxon>
    </lineage>
</organism>
<name>A0AAQ3K054_9LILI</name>
<dbReference type="Pfam" id="PF13178">
    <property type="entry name" value="DUF4005"/>
    <property type="match status" value="1"/>
</dbReference>